<feature type="region of interest" description="Disordered" evidence="5">
    <location>
        <begin position="256"/>
        <end position="332"/>
    </location>
</feature>
<dbReference type="PROSITE" id="PS51892">
    <property type="entry name" value="SUBTILASE"/>
    <property type="match status" value="1"/>
</dbReference>
<evidence type="ECO:0000256" key="2">
    <source>
        <dbReference type="ARBA" id="ARBA00022670"/>
    </source>
</evidence>
<gene>
    <name evidence="7" type="ORF">B0H65DRAFT_334020</name>
</gene>
<feature type="compositionally biased region" description="Polar residues" evidence="5">
    <location>
        <begin position="175"/>
        <end position="190"/>
    </location>
</feature>
<feature type="active site" description="Charge relay system" evidence="4">
    <location>
        <position position="844"/>
    </location>
</feature>
<evidence type="ECO:0000256" key="3">
    <source>
        <dbReference type="ARBA" id="ARBA00022825"/>
    </source>
</evidence>
<keyword evidence="8" id="KW-1185">Reference proteome</keyword>
<dbReference type="PANTHER" id="PTHR43806:SF58">
    <property type="entry name" value="ALKALINE PROTEASE 1-RELATED"/>
    <property type="match status" value="1"/>
</dbReference>
<feature type="compositionally biased region" description="Low complexity" evidence="5">
    <location>
        <begin position="379"/>
        <end position="390"/>
    </location>
</feature>
<comment type="caution">
    <text evidence="7">The sequence shown here is derived from an EMBL/GenBank/DDBJ whole genome shotgun (WGS) entry which is preliminary data.</text>
</comment>
<dbReference type="Gene3D" id="1.25.40.20">
    <property type="entry name" value="Ankyrin repeat-containing domain"/>
    <property type="match status" value="1"/>
</dbReference>
<feature type="region of interest" description="Disordered" evidence="5">
    <location>
        <begin position="379"/>
        <end position="485"/>
    </location>
</feature>
<dbReference type="GO" id="GO:0004252">
    <property type="term" value="F:serine-type endopeptidase activity"/>
    <property type="evidence" value="ECO:0007669"/>
    <property type="project" value="UniProtKB-UniRule"/>
</dbReference>
<feature type="active site" description="Charge relay system" evidence="4">
    <location>
        <position position="805"/>
    </location>
</feature>
<dbReference type="AlphaFoldDB" id="A0AAE0J0R9"/>
<reference evidence="7" key="2">
    <citation type="submission" date="2023-06" db="EMBL/GenBank/DDBJ databases">
        <authorList>
            <consortium name="Lawrence Berkeley National Laboratory"/>
            <person name="Haridas S."/>
            <person name="Hensen N."/>
            <person name="Bonometti L."/>
            <person name="Westerberg I."/>
            <person name="Brannstrom I.O."/>
            <person name="Guillou S."/>
            <person name="Cros-Aarteil S."/>
            <person name="Calhoun S."/>
            <person name="Kuo A."/>
            <person name="Mondo S."/>
            <person name="Pangilinan J."/>
            <person name="Riley R."/>
            <person name="Labutti K."/>
            <person name="Andreopoulos B."/>
            <person name="Lipzen A."/>
            <person name="Chen C."/>
            <person name="Yanf M."/>
            <person name="Daum C."/>
            <person name="Ng V."/>
            <person name="Clum A."/>
            <person name="Steindorff A."/>
            <person name="Ohm R."/>
            <person name="Martin F."/>
            <person name="Silar P."/>
            <person name="Natvig D."/>
            <person name="Lalanne C."/>
            <person name="Gautier V."/>
            <person name="Ament-Velasquez S.L."/>
            <person name="Kruys A."/>
            <person name="Hutchinson M.I."/>
            <person name="Powell A.J."/>
            <person name="Barry K."/>
            <person name="Miller A.N."/>
            <person name="Grigoriev I.V."/>
            <person name="Debuchy R."/>
            <person name="Gladieux P."/>
            <person name="Thoren M.H."/>
            <person name="Johannesson H."/>
        </authorList>
    </citation>
    <scope>NUCLEOTIDE SEQUENCE</scope>
    <source>
        <strain evidence="7">CBS 560.94</strain>
    </source>
</reference>
<reference evidence="7" key="1">
    <citation type="journal article" date="2023" name="Mol. Phylogenet. Evol.">
        <title>Genome-scale phylogeny and comparative genomics of the fungal order Sordariales.</title>
        <authorList>
            <person name="Hensen N."/>
            <person name="Bonometti L."/>
            <person name="Westerberg I."/>
            <person name="Brannstrom I.O."/>
            <person name="Guillou S."/>
            <person name="Cros-Aarteil S."/>
            <person name="Calhoun S."/>
            <person name="Haridas S."/>
            <person name="Kuo A."/>
            <person name="Mondo S."/>
            <person name="Pangilinan J."/>
            <person name="Riley R."/>
            <person name="LaButti K."/>
            <person name="Andreopoulos B."/>
            <person name="Lipzen A."/>
            <person name="Chen C."/>
            <person name="Yan M."/>
            <person name="Daum C."/>
            <person name="Ng V."/>
            <person name="Clum A."/>
            <person name="Steindorff A."/>
            <person name="Ohm R.A."/>
            <person name="Martin F."/>
            <person name="Silar P."/>
            <person name="Natvig D.O."/>
            <person name="Lalanne C."/>
            <person name="Gautier V."/>
            <person name="Ament-Velasquez S.L."/>
            <person name="Kruys A."/>
            <person name="Hutchinson M.I."/>
            <person name="Powell A.J."/>
            <person name="Barry K."/>
            <person name="Miller A.N."/>
            <person name="Grigoriev I.V."/>
            <person name="Debuchy R."/>
            <person name="Gladieux P."/>
            <person name="Hiltunen Thoren M."/>
            <person name="Johannesson H."/>
        </authorList>
    </citation>
    <scope>NUCLEOTIDE SEQUENCE</scope>
    <source>
        <strain evidence="7">CBS 560.94</strain>
    </source>
</reference>
<organism evidence="7 8">
    <name type="scientific">Neurospora tetraspora</name>
    <dbReference type="NCBI Taxonomy" id="94610"/>
    <lineage>
        <taxon>Eukaryota</taxon>
        <taxon>Fungi</taxon>
        <taxon>Dikarya</taxon>
        <taxon>Ascomycota</taxon>
        <taxon>Pezizomycotina</taxon>
        <taxon>Sordariomycetes</taxon>
        <taxon>Sordariomycetidae</taxon>
        <taxon>Sordariales</taxon>
        <taxon>Sordariaceae</taxon>
        <taxon>Neurospora</taxon>
    </lineage>
</organism>
<dbReference type="InterPro" id="IPR050131">
    <property type="entry name" value="Peptidase_S8_subtilisin-like"/>
</dbReference>
<dbReference type="RefSeq" id="XP_062677003.1">
    <property type="nucleotide sequence ID" value="XM_062823547.1"/>
</dbReference>
<dbReference type="Proteomes" id="UP001278500">
    <property type="component" value="Unassembled WGS sequence"/>
</dbReference>
<dbReference type="InterPro" id="IPR000209">
    <property type="entry name" value="Peptidase_S8/S53_dom"/>
</dbReference>
<feature type="active site" description="Charge relay system" evidence="4">
    <location>
        <position position="1009"/>
    </location>
</feature>
<accession>A0AAE0J0R9</accession>
<feature type="compositionally biased region" description="Acidic residues" evidence="5">
    <location>
        <begin position="409"/>
        <end position="447"/>
    </location>
</feature>
<evidence type="ECO:0000256" key="5">
    <source>
        <dbReference type="SAM" id="MobiDB-lite"/>
    </source>
</evidence>
<evidence type="ECO:0000313" key="8">
    <source>
        <dbReference type="Proteomes" id="UP001278500"/>
    </source>
</evidence>
<dbReference type="GeneID" id="87860701"/>
<feature type="compositionally biased region" description="Basic and acidic residues" evidence="5">
    <location>
        <begin position="455"/>
        <end position="472"/>
    </location>
</feature>
<feature type="domain" description="Peptidase S8/S53" evidence="6">
    <location>
        <begin position="799"/>
        <end position="1023"/>
    </location>
</feature>
<evidence type="ECO:0000256" key="4">
    <source>
        <dbReference type="PROSITE-ProRule" id="PRU01240"/>
    </source>
</evidence>
<dbReference type="Gene3D" id="3.40.50.200">
    <property type="entry name" value="Peptidase S8/S53 domain"/>
    <property type="match status" value="1"/>
</dbReference>
<dbReference type="Pfam" id="PF00082">
    <property type="entry name" value="Peptidase_S8"/>
    <property type="match status" value="1"/>
</dbReference>
<keyword evidence="3 4" id="KW-0720">Serine protease</keyword>
<feature type="region of interest" description="Disordered" evidence="5">
    <location>
        <begin position="1"/>
        <end position="27"/>
    </location>
</feature>
<evidence type="ECO:0000313" key="7">
    <source>
        <dbReference type="EMBL" id="KAK3334837.1"/>
    </source>
</evidence>
<feature type="compositionally biased region" description="Low complexity" evidence="5">
    <location>
        <begin position="279"/>
        <end position="289"/>
    </location>
</feature>
<dbReference type="InterPro" id="IPR036852">
    <property type="entry name" value="Peptidase_S8/S53_dom_sf"/>
</dbReference>
<evidence type="ECO:0000256" key="1">
    <source>
        <dbReference type="ARBA" id="ARBA00011073"/>
    </source>
</evidence>
<evidence type="ECO:0000259" key="6">
    <source>
        <dbReference type="Pfam" id="PF00082"/>
    </source>
</evidence>
<feature type="compositionally biased region" description="Polar residues" evidence="5">
    <location>
        <begin position="256"/>
        <end position="278"/>
    </location>
</feature>
<proteinExistence type="inferred from homology"/>
<protein>
    <recommendedName>
        <fullName evidence="6">Peptidase S8/S53 domain-containing protein</fullName>
    </recommendedName>
</protein>
<dbReference type="GO" id="GO:0006508">
    <property type="term" value="P:proteolysis"/>
    <property type="evidence" value="ECO:0007669"/>
    <property type="project" value="UniProtKB-KW"/>
</dbReference>
<feature type="compositionally biased region" description="Basic and acidic residues" evidence="5">
    <location>
        <begin position="397"/>
        <end position="408"/>
    </location>
</feature>
<dbReference type="PANTHER" id="PTHR43806">
    <property type="entry name" value="PEPTIDASE S8"/>
    <property type="match status" value="1"/>
</dbReference>
<comment type="similarity">
    <text evidence="1 4">Belongs to the peptidase S8 family.</text>
</comment>
<dbReference type="SUPFAM" id="SSF52743">
    <property type="entry name" value="Subtilisin-like"/>
    <property type="match status" value="1"/>
</dbReference>
<dbReference type="InterPro" id="IPR036770">
    <property type="entry name" value="Ankyrin_rpt-contain_sf"/>
</dbReference>
<feature type="region of interest" description="Disordered" evidence="5">
    <location>
        <begin position="174"/>
        <end position="203"/>
    </location>
</feature>
<sequence>MPAPNSIRTGAPRQREDHPPRPRKGLPTVKQVLEKAKEVDFEDKSSRVAFLREFKDRVGGDKKAENEVVNGEVFHELAKDPASFRQYEHFIKWAFARNSKLLECKTKHDDTPLLLAIEHQNHEFVRLVLDRIDRLPKLRKLLQQSDQVGLNCLHKAIMSASPFTESIIAIMRKASTGSSKDGENTANDSDSGSESEAEMTMPKLDKIKDDIFTAKSRKSDHTEGWTALHFAVRVFAADQQLTDNEEEFREAVSRRILQQPNSHPQPRNQLAGSWNPTISDPSSPHSQSSTGCTGLPLGPKQMEPETSSITGKAPGFYGSMGTNGTPTEGDGKPACIQRRDYCQLTIVRELIKANPKALLTKDKKKHTPFQLRLGLMEQEAQQGEGNNEQARQPKGAQQRENDGGTVRDAEEEEGFEGFEEEEEEEEEEDETADEEGEEWDEEDEENESNGMGSSKELRKDVQSPHMLSDDSTMRGASARQYEDKPSHDYVKEVQLINDDEVLSYIREYVIDNFDRRTALKALYKVGCERTIEFDLSGLPYKSINKDFFIRLGNVLHFEGRLKYVALPRLTVENDADDAGGIVEVNHQRQTESMGSVKLTQRTKGLQHMCTIFDWLKRLHVKSVLKVTVMDDAELSHSDEAIETCMKGLDVRVWNWRRVDLCIDVISSSAPNVTDVTLYSSGNNAVLVGWSSKAGLPKLKELRKVRIYFREVANASVSCKQGLDTQERFKQYQNTFESKLKKHKPSVKVSWGIDTPTQDLPLFARSSSEKASREPKWMKTMKQFATFLRSFKPKTTIAPIKIAIIDDGIDSTLDVFSHRIQTGESFYKAGSGRWQGAYYVPTGYHGTLMAQLICDICPVARLYIAQLEPVPRNDGRRGFTQQSAIEAINWAVNRGVDIISMSWSIDSGSSNIEGLDKALKEAVDKKIVMFCSSIDEGPMVDDNTYPGRTGHCIKIGASTGDGARLSWVSAKNSDFLLPGDESVHVKRQNGQSGSGSRRGYASEVPAGGSSISTALAAGLAGVLIYCDRLTRSSMAPSESAIGFNDLQSLATMRRAFKTMAAKSEDHKFLRVWKFVPLHWESPVRPGAVVDSRGAKSVKHDLKWNTDSHPKDTEETRKVLMEFLNKLKVEE</sequence>
<keyword evidence="4" id="KW-0378">Hydrolase</keyword>
<dbReference type="EMBL" id="JAUEPP010000009">
    <property type="protein sequence ID" value="KAK3334837.1"/>
    <property type="molecule type" value="Genomic_DNA"/>
</dbReference>
<dbReference type="CDD" id="cd07491">
    <property type="entry name" value="Peptidases_S8_7"/>
    <property type="match status" value="1"/>
</dbReference>
<name>A0AAE0J0R9_9PEZI</name>
<keyword evidence="2 4" id="KW-0645">Protease</keyword>